<sequence>MPQALPAQADQLSFRPGPLRVEGELAQLVPEREALAARWLTPVTRVSALFALAQSLEEAYSRAGYVLARVSVPAQSLRDGEPVRLVVTDGRIEAVDVDEVPQGLRQPVQALLQPLVNQPWLTLSRIEQALALADELPGLRLRSALAAGSAPGTTRLLLSGVHARTELLTSVDNRLSESLGRWQWSARLGLNSWAGLGEQAWAALRLGRTRAGQSHPDLQAASLGLNGPPTADGQRWRLEWTDSRLQGQVSPGALESVGRMRRWSLGGDVARSAPGDLPWRLGLSLDSVTQRSTARLFGVDLSLDEYTAARWDLDAWGALPFGARWQVHGQPSLGLGGRDRGDARRSGVPLSRQGAGPDFIKLQAQVDLGGPLGSERWRWRLMGAAQSSLGQPLLQPEQLSLDGEQGVAGLPPGSLAVDQGGVLRAELGWQGGVSWADLVWRLQPYLHAARGQGRYMQPTALEAARRHGSSAGLGVQLDGLGGAPLALQAEWTPWARATAVTDDQRQRWSVRLSGRF</sequence>
<evidence type="ECO:0000313" key="7">
    <source>
        <dbReference type="EMBL" id="MBQ0929781.1"/>
    </source>
</evidence>
<keyword evidence="2" id="KW-0812">Transmembrane</keyword>
<accession>A0A940Y6V2</accession>
<dbReference type="GO" id="GO:0008320">
    <property type="term" value="F:protein transmembrane transporter activity"/>
    <property type="evidence" value="ECO:0007669"/>
    <property type="project" value="TreeGrafter"/>
</dbReference>
<feature type="domain" description="Haemolysin activator HlyB C-terminal" evidence="5">
    <location>
        <begin position="164"/>
        <end position="473"/>
    </location>
</feature>
<gene>
    <name evidence="7" type="ORF">KAK03_04715</name>
</gene>
<dbReference type="Gene3D" id="3.10.20.310">
    <property type="entry name" value="membrane protein fhac"/>
    <property type="match status" value="1"/>
</dbReference>
<dbReference type="PANTHER" id="PTHR34597">
    <property type="entry name" value="SLR1661 PROTEIN"/>
    <property type="match status" value="1"/>
</dbReference>
<dbReference type="Pfam" id="PF03865">
    <property type="entry name" value="ShlB"/>
    <property type="match status" value="1"/>
</dbReference>
<dbReference type="EMBL" id="JAGQDD010000002">
    <property type="protein sequence ID" value="MBQ0929781.1"/>
    <property type="molecule type" value="Genomic_DNA"/>
</dbReference>
<keyword evidence="1" id="KW-1134">Transmembrane beta strand</keyword>
<dbReference type="PANTHER" id="PTHR34597:SF3">
    <property type="entry name" value="OUTER MEMBRANE TRANSPORTER CDIB"/>
    <property type="match status" value="1"/>
</dbReference>
<comment type="caution">
    <text evidence="7">The sequence shown here is derived from an EMBL/GenBank/DDBJ whole genome shotgun (WGS) entry which is preliminary data.</text>
</comment>
<evidence type="ECO:0000256" key="1">
    <source>
        <dbReference type="ARBA" id="ARBA00022452"/>
    </source>
</evidence>
<feature type="domain" description="Polypeptide-transport-associated ShlB-type" evidence="6">
    <location>
        <begin position="34"/>
        <end position="90"/>
    </location>
</feature>
<feature type="region of interest" description="Disordered" evidence="4">
    <location>
        <begin position="332"/>
        <end position="354"/>
    </location>
</feature>
<protein>
    <submittedName>
        <fullName evidence="7">ShlB/FhaC/HecB family hemolysin secretion/activation protein</fullName>
    </submittedName>
</protein>
<dbReference type="InterPro" id="IPR051544">
    <property type="entry name" value="TPS_OM_transporter"/>
</dbReference>
<keyword evidence="3" id="KW-0998">Cell outer membrane</keyword>
<dbReference type="Gene3D" id="2.40.160.50">
    <property type="entry name" value="membrane protein fhac: a member of the omp85/tpsb transporter family"/>
    <property type="match status" value="1"/>
</dbReference>
<dbReference type="Proteomes" id="UP000676246">
    <property type="component" value="Unassembled WGS sequence"/>
</dbReference>
<keyword evidence="1" id="KW-0472">Membrane</keyword>
<evidence type="ECO:0000256" key="3">
    <source>
        <dbReference type="ARBA" id="ARBA00023237"/>
    </source>
</evidence>
<dbReference type="AlphaFoldDB" id="A0A940Y6V2"/>
<name>A0A940Y6V2_9BURK</name>
<dbReference type="GO" id="GO:0046819">
    <property type="term" value="P:protein secretion by the type V secretion system"/>
    <property type="evidence" value="ECO:0007669"/>
    <property type="project" value="TreeGrafter"/>
</dbReference>
<dbReference type="RefSeq" id="WP_210852030.1">
    <property type="nucleotide sequence ID" value="NZ_JAGQDD010000002.1"/>
</dbReference>
<evidence type="ECO:0000256" key="2">
    <source>
        <dbReference type="ARBA" id="ARBA00022692"/>
    </source>
</evidence>
<evidence type="ECO:0000256" key="4">
    <source>
        <dbReference type="SAM" id="MobiDB-lite"/>
    </source>
</evidence>
<dbReference type="InterPro" id="IPR013686">
    <property type="entry name" value="Polypept-transport_assoc_ShlB"/>
</dbReference>
<dbReference type="Pfam" id="PF08479">
    <property type="entry name" value="POTRA_2"/>
    <property type="match status" value="1"/>
</dbReference>
<dbReference type="InterPro" id="IPR005565">
    <property type="entry name" value="Hemolysn_activator_HlyB_C"/>
</dbReference>
<keyword evidence="8" id="KW-1185">Reference proteome</keyword>
<organism evidence="7 8">
    <name type="scientific">Ideonella alba</name>
    <dbReference type="NCBI Taxonomy" id="2824118"/>
    <lineage>
        <taxon>Bacteria</taxon>
        <taxon>Pseudomonadati</taxon>
        <taxon>Pseudomonadota</taxon>
        <taxon>Betaproteobacteria</taxon>
        <taxon>Burkholderiales</taxon>
        <taxon>Sphaerotilaceae</taxon>
        <taxon>Ideonella</taxon>
    </lineage>
</organism>
<evidence type="ECO:0000259" key="5">
    <source>
        <dbReference type="Pfam" id="PF03865"/>
    </source>
</evidence>
<evidence type="ECO:0000259" key="6">
    <source>
        <dbReference type="Pfam" id="PF08479"/>
    </source>
</evidence>
<proteinExistence type="predicted"/>
<evidence type="ECO:0000313" key="8">
    <source>
        <dbReference type="Proteomes" id="UP000676246"/>
    </source>
</evidence>
<reference evidence="7 8" key="1">
    <citation type="submission" date="2021-04" db="EMBL/GenBank/DDBJ databases">
        <title>The genome sequence of Ideonella sp. 3Y2.</title>
        <authorList>
            <person name="Liu Y."/>
        </authorList>
    </citation>
    <scope>NUCLEOTIDE SEQUENCE [LARGE SCALE GENOMIC DNA]</scope>
    <source>
        <strain evidence="7 8">3Y2</strain>
    </source>
</reference>
<dbReference type="GO" id="GO:0098046">
    <property type="term" value="C:type V protein secretion system complex"/>
    <property type="evidence" value="ECO:0007669"/>
    <property type="project" value="TreeGrafter"/>
</dbReference>